<accession>A0A4Y2IWB9</accession>
<evidence type="ECO:0000313" key="1">
    <source>
        <dbReference type="EMBL" id="GBM81202.1"/>
    </source>
</evidence>
<keyword evidence="2" id="KW-1185">Reference proteome</keyword>
<protein>
    <submittedName>
        <fullName evidence="1">Uncharacterized protein</fullName>
    </submittedName>
</protein>
<name>A0A4Y2IWB9_ARAVE</name>
<dbReference type="OrthoDB" id="6626714at2759"/>
<sequence length="135" mass="15818">MQETRNNCYGLNQHNMTCHQAKKSPFGLYLQIIGPSVEKGLITRDDYKEVIELTLVVLGNPPEKIHWRAPGAIHQAWWMTKLLYAFKIFLFREQQDVFHTTKKEQMQLQRFVQFDASLYSKAWIEAKLSAQTPGY</sequence>
<reference evidence="1 2" key="1">
    <citation type="journal article" date="2019" name="Sci. Rep.">
        <title>Orb-weaving spider Araneus ventricosus genome elucidates the spidroin gene catalogue.</title>
        <authorList>
            <person name="Kono N."/>
            <person name="Nakamura H."/>
            <person name="Ohtoshi R."/>
            <person name="Moran D.A.P."/>
            <person name="Shinohara A."/>
            <person name="Yoshida Y."/>
            <person name="Fujiwara M."/>
            <person name="Mori M."/>
            <person name="Tomita M."/>
            <person name="Arakawa K."/>
        </authorList>
    </citation>
    <scope>NUCLEOTIDE SEQUENCE [LARGE SCALE GENOMIC DNA]</scope>
</reference>
<organism evidence="1 2">
    <name type="scientific">Araneus ventricosus</name>
    <name type="common">Orbweaver spider</name>
    <name type="synonym">Epeira ventricosa</name>
    <dbReference type="NCBI Taxonomy" id="182803"/>
    <lineage>
        <taxon>Eukaryota</taxon>
        <taxon>Metazoa</taxon>
        <taxon>Ecdysozoa</taxon>
        <taxon>Arthropoda</taxon>
        <taxon>Chelicerata</taxon>
        <taxon>Arachnida</taxon>
        <taxon>Araneae</taxon>
        <taxon>Araneomorphae</taxon>
        <taxon>Entelegynae</taxon>
        <taxon>Araneoidea</taxon>
        <taxon>Araneidae</taxon>
        <taxon>Araneus</taxon>
    </lineage>
</organism>
<evidence type="ECO:0000313" key="2">
    <source>
        <dbReference type="Proteomes" id="UP000499080"/>
    </source>
</evidence>
<dbReference type="EMBL" id="BGPR01002931">
    <property type="protein sequence ID" value="GBM81202.1"/>
    <property type="molecule type" value="Genomic_DNA"/>
</dbReference>
<proteinExistence type="predicted"/>
<gene>
    <name evidence="1" type="ORF">AVEN_236415_1</name>
</gene>
<dbReference type="Proteomes" id="UP000499080">
    <property type="component" value="Unassembled WGS sequence"/>
</dbReference>
<comment type="caution">
    <text evidence="1">The sequence shown here is derived from an EMBL/GenBank/DDBJ whole genome shotgun (WGS) entry which is preliminary data.</text>
</comment>
<dbReference type="AlphaFoldDB" id="A0A4Y2IWB9"/>